<accession>A0A345SV24</accession>
<dbReference type="OrthoDB" id="4325599at2"/>
<organism evidence="1 2">
    <name type="scientific">Peterkaempfera bronchialis</name>
    <dbReference type="NCBI Taxonomy" id="2126346"/>
    <lineage>
        <taxon>Bacteria</taxon>
        <taxon>Bacillati</taxon>
        <taxon>Actinomycetota</taxon>
        <taxon>Actinomycetes</taxon>
        <taxon>Kitasatosporales</taxon>
        <taxon>Streptomycetaceae</taxon>
        <taxon>Peterkaempfera</taxon>
    </lineage>
</organism>
<dbReference type="AlphaFoldDB" id="A0A345SV24"/>
<reference evidence="2" key="1">
    <citation type="submission" date="2018-07" db="EMBL/GenBank/DDBJ databases">
        <title>Streptacidiphilus bronchialis DSM 106435 chromosome.</title>
        <authorList>
            <person name="Batra D."/>
            <person name="Gulvik C.A."/>
        </authorList>
    </citation>
    <scope>NUCLEOTIDE SEQUENCE [LARGE SCALE GENOMIC DNA]</scope>
    <source>
        <strain evidence="2">DSM 106435</strain>
    </source>
</reference>
<sequence>MRLGETETAVLPRAVAGDDGELLPRARAGENRAVAQLCAAEARSALATARCYRRTRREAQDLVFEAFRAAVAALQNDPGDQHAQYGGHGGSFSAQVRCQVRLRATAWLSGTGERGPLGREASLARSALAALPLPQADPLWAVEVERCPPDRYARSRQLTHQEARRALRTAQDALVDEYLRRGTRSGGPAEVRLDHLSYQTAAACVRHELAPAPLEDARRHLAGCALCRLLAAEIVLPGSSLQSTVAQAVVRRRDGGRGRAAWRGGAGHLAR</sequence>
<dbReference type="Proteomes" id="UP000249340">
    <property type="component" value="Chromosome"/>
</dbReference>
<dbReference type="KEGG" id="stri:C7M71_009120"/>
<evidence type="ECO:0000313" key="2">
    <source>
        <dbReference type="Proteomes" id="UP000249340"/>
    </source>
</evidence>
<name>A0A345SV24_9ACTN</name>
<proteinExistence type="predicted"/>
<keyword evidence="2" id="KW-1185">Reference proteome</keyword>
<dbReference type="Gene3D" id="1.10.1740.10">
    <property type="match status" value="1"/>
</dbReference>
<protein>
    <submittedName>
        <fullName evidence="1">Uncharacterized protein</fullName>
    </submittedName>
</protein>
<dbReference type="RefSeq" id="WP_111491080.1">
    <property type="nucleotide sequence ID" value="NZ_CP031264.1"/>
</dbReference>
<evidence type="ECO:0000313" key="1">
    <source>
        <dbReference type="EMBL" id="AXI77579.1"/>
    </source>
</evidence>
<dbReference type="EMBL" id="CP031264">
    <property type="protein sequence ID" value="AXI77579.1"/>
    <property type="molecule type" value="Genomic_DNA"/>
</dbReference>
<gene>
    <name evidence="1" type="ORF">C7M71_009120</name>
</gene>